<dbReference type="STRING" id="3708.A0A078I3X0"/>
<name>A0A078I3X0_BRANA</name>
<sequence length="65" mass="6975">MHPGISPVSSSGLGAEHGQANLQFEPSLYSMPLGGANSFSSVQMNRLSSEHGESDVLKYFSSRFK</sequence>
<accession>A0A078I3X0</accession>
<organism evidence="1 2">
    <name type="scientific">Brassica napus</name>
    <name type="common">Rape</name>
    <dbReference type="NCBI Taxonomy" id="3708"/>
    <lineage>
        <taxon>Eukaryota</taxon>
        <taxon>Viridiplantae</taxon>
        <taxon>Streptophyta</taxon>
        <taxon>Embryophyta</taxon>
        <taxon>Tracheophyta</taxon>
        <taxon>Spermatophyta</taxon>
        <taxon>Magnoliopsida</taxon>
        <taxon>eudicotyledons</taxon>
        <taxon>Gunneridae</taxon>
        <taxon>Pentapetalae</taxon>
        <taxon>rosids</taxon>
        <taxon>malvids</taxon>
        <taxon>Brassicales</taxon>
        <taxon>Brassicaceae</taxon>
        <taxon>Brassiceae</taxon>
        <taxon>Brassica</taxon>
    </lineage>
</organism>
<protein>
    <submittedName>
        <fullName evidence="1">BnaCnng11520D protein</fullName>
    </submittedName>
</protein>
<gene>
    <name evidence="1" type="primary">BnaCnng11520D</name>
    <name evidence="1" type="ORF">GSBRNA2T00080332001</name>
</gene>
<dbReference type="Gramene" id="CDY44541">
    <property type="protein sequence ID" value="CDY44541"/>
    <property type="gene ID" value="GSBRNA2T00080332001"/>
</dbReference>
<dbReference type="Proteomes" id="UP000028999">
    <property type="component" value="Unassembled WGS sequence"/>
</dbReference>
<dbReference type="AlphaFoldDB" id="A0A078I3X0"/>
<dbReference type="EMBL" id="LK032593">
    <property type="protein sequence ID" value="CDY44541.1"/>
    <property type="molecule type" value="Genomic_DNA"/>
</dbReference>
<dbReference type="PaxDb" id="3708-A0A078I3X0"/>
<evidence type="ECO:0000313" key="2">
    <source>
        <dbReference type="Proteomes" id="UP000028999"/>
    </source>
</evidence>
<proteinExistence type="predicted"/>
<evidence type="ECO:0000313" key="1">
    <source>
        <dbReference type="EMBL" id="CDY44541.1"/>
    </source>
</evidence>
<keyword evidence="2" id="KW-1185">Reference proteome</keyword>
<reference evidence="1 2" key="1">
    <citation type="journal article" date="2014" name="Science">
        <title>Plant genetics. Early allopolyploid evolution in the post-Neolithic Brassica napus oilseed genome.</title>
        <authorList>
            <person name="Chalhoub B."/>
            <person name="Denoeud F."/>
            <person name="Liu S."/>
            <person name="Parkin I.A."/>
            <person name="Tang H."/>
            <person name="Wang X."/>
            <person name="Chiquet J."/>
            <person name="Belcram H."/>
            <person name="Tong C."/>
            <person name="Samans B."/>
            <person name="Correa M."/>
            <person name="Da Silva C."/>
            <person name="Just J."/>
            <person name="Falentin C."/>
            <person name="Koh C.S."/>
            <person name="Le Clainche I."/>
            <person name="Bernard M."/>
            <person name="Bento P."/>
            <person name="Noel B."/>
            <person name="Labadie K."/>
            <person name="Alberti A."/>
            <person name="Charles M."/>
            <person name="Arnaud D."/>
            <person name="Guo H."/>
            <person name="Daviaud C."/>
            <person name="Alamery S."/>
            <person name="Jabbari K."/>
            <person name="Zhao M."/>
            <person name="Edger P.P."/>
            <person name="Chelaifa H."/>
            <person name="Tack D."/>
            <person name="Lassalle G."/>
            <person name="Mestiri I."/>
            <person name="Schnel N."/>
            <person name="Le Paslier M.C."/>
            <person name="Fan G."/>
            <person name="Renault V."/>
            <person name="Bayer P.E."/>
            <person name="Golicz A.A."/>
            <person name="Manoli S."/>
            <person name="Lee T.H."/>
            <person name="Thi V.H."/>
            <person name="Chalabi S."/>
            <person name="Hu Q."/>
            <person name="Fan C."/>
            <person name="Tollenaere R."/>
            <person name="Lu Y."/>
            <person name="Battail C."/>
            <person name="Shen J."/>
            <person name="Sidebottom C.H."/>
            <person name="Wang X."/>
            <person name="Canaguier A."/>
            <person name="Chauveau A."/>
            <person name="Berard A."/>
            <person name="Deniot G."/>
            <person name="Guan M."/>
            <person name="Liu Z."/>
            <person name="Sun F."/>
            <person name="Lim Y.P."/>
            <person name="Lyons E."/>
            <person name="Town C.D."/>
            <person name="Bancroft I."/>
            <person name="Wang X."/>
            <person name="Meng J."/>
            <person name="Ma J."/>
            <person name="Pires J.C."/>
            <person name="King G.J."/>
            <person name="Brunel D."/>
            <person name="Delourme R."/>
            <person name="Renard M."/>
            <person name="Aury J.M."/>
            <person name="Adams K.L."/>
            <person name="Batley J."/>
            <person name="Snowdon R.J."/>
            <person name="Tost J."/>
            <person name="Edwards D."/>
            <person name="Zhou Y."/>
            <person name="Hua W."/>
            <person name="Sharpe A.G."/>
            <person name="Paterson A.H."/>
            <person name="Guan C."/>
            <person name="Wincker P."/>
        </authorList>
    </citation>
    <scope>NUCLEOTIDE SEQUENCE [LARGE SCALE GENOMIC DNA]</scope>
    <source>
        <strain evidence="2">cv. Darmor-bzh</strain>
    </source>
</reference>